<evidence type="ECO:0000313" key="7">
    <source>
        <dbReference type="Proteomes" id="UP001209276"/>
    </source>
</evidence>
<dbReference type="InterPro" id="IPR001611">
    <property type="entry name" value="Leu-rich_rpt"/>
</dbReference>
<dbReference type="Proteomes" id="UP000315377">
    <property type="component" value="Chromosome"/>
</dbReference>
<accession>A0AAP9J0S6</accession>
<feature type="transmembrane region" description="Helical" evidence="3">
    <location>
        <begin position="40"/>
        <end position="57"/>
    </location>
</feature>
<keyword evidence="3" id="KW-0472">Membrane</keyword>
<evidence type="ECO:0000256" key="1">
    <source>
        <dbReference type="ARBA" id="ARBA00022614"/>
    </source>
</evidence>
<dbReference type="RefSeq" id="WP_087442301.1">
    <property type="nucleotide sequence ID" value="NZ_CABMNB010000025.1"/>
</dbReference>
<keyword evidence="2" id="KW-0677">Repeat</keyword>
<dbReference type="Gene3D" id="3.80.10.10">
    <property type="entry name" value="Ribonuclease Inhibitor"/>
    <property type="match status" value="2"/>
</dbReference>
<dbReference type="GeneID" id="76995818"/>
<evidence type="ECO:0000313" key="4">
    <source>
        <dbReference type="EMBL" id="MCY9605809.1"/>
    </source>
</evidence>
<evidence type="ECO:0000256" key="2">
    <source>
        <dbReference type="ARBA" id="ARBA00022737"/>
    </source>
</evidence>
<dbReference type="InterPro" id="IPR032675">
    <property type="entry name" value="LRR_dom_sf"/>
</dbReference>
<gene>
    <name evidence="5" type="ORF">FLT43_07500</name>
    <name evidence="4" type="ORF">M5W83_01260</name>
</gene>
<dbReference type="PANTHER" id="PTHR46652:SF3">
    <property type="entry name" value="LEUCINE-RICH REPEAT-CONTAINING PROTEIN 9"/>
    <property type="match status" value="1"/>
</dbReference>
<dbReference type="EMBL" id="JAMDMM010000004">
    <property type="protein sequence ID" value="MCY9605809.1"/>
    <property type="molecule type" value="Genomic_DNA"/>
</dbReference>
<evidence type="ECO:0000256" key="3">
    <source>
        <dbReference type="SAM" id="Phobius"/>
    </source>
</evidence>
<keyword evidence="3" id="KW-1133">Transmembrane helix</keyword>
<dbReference type="EMBL" id="CP041405">
    <property type="protein sequence ID" value="QDM43370.1"/>
    <property type="molecule type" value="Genomic_DNA"/>
</dbReference>
<dbReference type="SUPFAM" id="SSF52058">
    <property type="entry name" value="L domain-like"/>
    <property type="match status" value="2"/>
</dbReference>
<dbReference type="Proteomes" id="UP001209276">
    <property type="component" value="Unassembled WGS sequence"/>
</dbReference>
<reference evidence="5 6" key="1">
    <citation type="submission" date="2019-07" db="EMBL/GenBank/DDBJ databases">
        <title>Paenibacillus thiaminolyticus NRRL B-4156.</title>
        <authorList>
            <person name="Hehnly C."/>
            <person name="Zhang L."/>
        </authorList>
    </citation>
    <scope>NUCLEOTIDE SEQUENCE [LARGE SCALE GENOMIC DNA]</scope>
    <source>
        <strain evidence="5 6">NRRL B-4156</strain>
    </source>
</reference>
<dbReference type="AlphaFoldDB" id="A0AAP9J0S6"/>
<dbReference type="PANTHER" id="PTHR46652">
    <property type="entry name" value="LEUCINE-RICH REPEAT AND IQ DOMAIN-CONTAINING PROTEIN 1-RELATED"/>
    <property type="match status" value="1"/>
</dbReference>
<dbReference type="InterPro" id="IPR050836">
    <property type="entry name" value="SDS22/Internalin_LRR"/>
</dbReference>
<evidence type="ECO:0000313" key="5">
    <source>
        <dbReference type="EMBL" id="QDM43370.1"/>
    </source>
</evidence>
<sequence length="684" mass="76223">MIECQDCGTQVSESVGYCPRCGSRLPDKNKRRSNFKRRNLIATLLSLVIVCSLILLVDYQNTPDKYNEWFSTDAAESTEETAAGLKEEAWDKQLEAYLADGKKDLALELLQQQIAAQGASAQLYGWAAERFSQHRYPAEAAAIWLEGIMETGAPELAEQLRQAVAPADMIESGSLKRFLKTAYGKPAEQITWEDLYQLKSLSISDERISFQLEARDINHTGNADDSGLLSEPLRTKFTERPWTTGELALFWGLRSLQWDVSAKLLDERVLLTLPDMQQLRLAYGFRQNPLTWASLSGLEELSLQGTGLASLEGIGQLQNLRKLELERTKVDNLEPLAALSGLESLTLRRNDLITSVEQVSQLSGLRELTLEGEELFMLQPLAELTQLEALALHRTGTKDISFAAQLPALTSLTLEGNSQLSNLAPLARLTGLTHLALDAGHSDKLGGLAKLTNLESLHLRGINDLSPLAHLKKLRSLELRRSSGTHDLRSLAGLTRLEELSLVDNVGGIDEAGSIFKLGKLKRLRVMDSNVYGDMSGISSLRELEELYIQNSEVQLKLASLTGLGKLKKVAINNSELIDNVYIERQGFMTSYYYDNRDWDKELGQWKAPPQLEALELTGNKLTTLSFAARLGKLTHLNLEDNSITSIEPLLKLPQLRLINLRENPVLDWSPADQMQDTVFLRTM</sequence>
<protein>
    <recommendedName>
        <fullName evidence="8">Internalin-A</fullName>
    </recommendedName>
</protein>
<keyword evidence="7" id="KW-1185">Reference proteome</keyword>
<dbReference type="PROSITE" id="PS51450">
    <property type="entry name" value="LRR"/>
    <property type="match status" value="1"/>
</dbReference>
<proteinExistence type="predicted"/>
<name>A0AAP9J0S6_PANTH</name>
<reference evidence="4 7" key="2">
    <citation type="submission" date="2022-05" db="EMBL/GenBank/DDBJ databases">
        <title>Genome Sequencing of Bee-Associated Microbes.</title>
        <authorList>
            <person name="Dunlap C."/>
        </authorList>
    </citation>
    <scope>NUCLEOTIDE SEQUENCE [LARGE SCALE GENOMIC DNA]</scope>
    <source>
        <strain evidence="4 7">NRRL B-14613</strain>
    </source>
</reference>
<keyword evidence="1" id="KW-0433">Leucine-rich repeat</keyword>
<organism evidence="5 6">
    <name type="scientific">Paenibacillus thiaminolyticus</name>
    <name type="common">Bacillus thiaminolyticus</name>
    <dbReference type="NCBI Taxonomy" id="49283"/>
    <lineage>
        <taxon>Bacteria</taxon>
        <taxon>Bacillati</taxon>
        <taxon>Bacillota</taxon>
        <taxon>Bacilli</taxon>
        <taxon>Bacillales</taxon>
        <taxon>Paenibacillaceae</taxon>
        <taxon>Paenibacillus</taxon>
    </lineage>
</organism>
<keyword evidence="3" id="KW-0812">Transmembrane</keyword>
<evidence type="ECO:0000313" key="6">
    <source>
        <dbReference type="Proteomes" id="UP000315377"/>
    </source>
</evidence>
<evidence type="ECO:0008006" key="8">
    <source>
        <dbReference type="Google" id="ProtNLM"/>
    </source>
</evidence>